<keyword evidence="1" id="KW-0732">Signal</keyword>
<feature type="signal peptide" evidence="1">
    <location>
        <begin position="1"/>
        <end position="23"/>
    </location>
</feature>
<dbReference type="NCBIfam" id="NF007855">
    <property type="entry name" value="PRK10564.1"/>
    <property type="match status" value="1"/>
</dbReference>
<organism evidence="2 3">
    <name type="scientific">Basfia succiniciproducens</name>
    <dbReference type="NCBI Taxonomy" id="653940"/>
    <lineage>
        <taxon>Bacteria</taxon>
        <taxon>Pseudomonadati</taxon>
        <taxon>Pseudomonadota</taxon>
        <taxon>Gammaproteobacteria</taxon>
        <taxon>Pasteurellales</taxon>
        <taxon>Pasteurellaceae</taxon>
        <taxon>Basfia</taxon>
    </lineage>
</organism>
<reference evidence="2 3" key="1">
    <citation type="submission" date="2016-10" db="EMBL/GenBank/DDBJ databases">
        <authorList>
            <person name="Varghese N."/>
            <person name="Submissions S."/>
        </authorList>
    </citation>
    <scope>NUCLEOTIDE SEQUENCE [LARGE SCALE GENOMIC DNA]</scope>
    <source>
        <strain evidence="2 3">DSM 22022</strain>
    </source>
</reference>
<accession>A0A1G5CYE9</accession>
<dbReference type="RefSeq" id="WP_090655510.1">
    <property type="nucleotide sequence ID" value="NZ_CP015031.1"/>
</dbReference>
<dbReference type="EMBL" id="FMUQ01000010">
    <property type="protein sequence ID" value="SCY07465.1"/>
    <property type="molecule type" value="Genomic_DNA"/>
</dbReference>
<name>A0A1G5CYE9_9PAST</name>
<dbReference type="Pfam" id="PF07148">
    <property type="entry name" value="MalM"/>
    <property type="match status" value="1"/>
</dbReference>
<comment type="caution">
    <text evidence="2">The sequence shown here is derived from an EMBL/GenBank/DDBJ whole genome shotgun (WGS) entry which is preliminary data.</text>
</comment>
<protein>
    <submittedName>
        <fullName evidence="2">Maltose operon protein</fullName>
    </submittedName>
</protein>
<evidence type="ECO:0000256" key="1">
    <source>
        <dbReference type="SAM" id="SignalP"/>
    </source>
</evidence>
<proteinExistence type="predicted"/>
<gene>
    <name evidence="2" type="ORF">SAMN02910354_01369</name>
</gene>
<feature type="chain" id="PRO_5047512037" evidence="1">
    <location>
        <begin position="24"/>
        <end position="299"/>
    </location>
</feature>
<dbReference type="Proteomes" id="UP000199588">
    <property type="component" value="Unassembled WGS sequence"/>
</dbReference>
<evidence type="ECO:0000313" key="3">
    <source>
        <dbReference type="Proteomes" id="UP000199588"/>
    </source>
</evidence>
<keyword evidence="3" id="KW-1185">Reference proteome</keyword>
<dbReference type="InterPro" id="IPR010794">
    <property type="entry name" value="MalM"/>
</dbReference>
<sequence>MKKTLISTALLLANMFVVLPGIANSSAGTPVHINSTALAQIQWQDVPFSQTVKTTLTEQQKQAFTAQFAGIASPVAAYRIPANQGTLEIEIESPVIDQTLFVPTAVVLDGNFNVAATYPSSSFKLQEEGGLKGNRLSAELNLTPAMNQDYIYLLIYTTQQDLAKTTMMPHPAKLYAKATSRQPPAINDIEVAHSLNGQVQINVSSANGTKFIGLPTEIFSSNKASTPVGKPAASPATAAQNPNAVVTAVDKDTEAYFNQAVTKALKAKDVNKALNLVNEAEKLGLKSPRQIFLKNVNSN</sequence>
<evidence type="ECO:0000313" key="2">
    <source>
        <dbReference type="EMBL" id="SCY07465.1"/>
    </source>
</evidence>